<dbReference type="PANTHER" id="PTHR32332">
    <property type="entry name" value="2-NITROPROPANE DIOXYGENASE"/>
    <property type="match status" value="1"/>
</dbReference>
<keyword evidence="2" id="KW-0288">FMN</keyword>
<evidence type="ECO:0000313" key="5">
    <source>
        <dbReference type="Proteomes" id="UP000284375"/>
    </source>
</evidence>
<keyword evidence="3" id="KW-0560">Oxidoreductase</keyword>
<keyword evidence="5" id="KW-1185">Reference proteome</keyword>
<dbReference type="Gene3D" id="3.20.20.70">
    <property type="entry name" value="Aldolase class I"/>
    <property type="match status" value="1"/>
</dbReference>
<comment type="caution">
    <text evidence="4">The sequence shown here is derived from an EMBL/GenBank/DDBJ whole genome shotgun (WGS) entry which is preliminary data.</text>
</comment>
<dbReference type="EMBL" id="LJZO01000056">
    <property type="protein sequence ID" value="ROV89664.1"/>
    <property type="molecule type" value="Genomic_DNA"/>
</dbReference>
<dbReference type="GO" id="GO:0018580">
    <property type="term" value="F:nitronate monooxygenase activity"/>
    <property type="evidence" value="ECO:0007669"/>
    <property type="project" value="InterPro"/>
</dbReference>
<name>A0A423VF88_CYTCH</name>
<organism evidence="4 5">
    <name type="scientific">Cytospora chrysosperma</name>
    <name type="common">Cytospora canker fungus</name>
    <name type="synonym">Sphaeria chrysosperma</name>
    <dbReference type="NCBI Taxonomy" id="252740"/>
    <lineage>
        <taxon>Eukaryota</taxon>
        <taxon>Fungi</taxon>
        <taxon>Dikarya</taxon>
        <taxon>Ascomycota</taxon>
        <taxon>Pezizomycotina</taxon>
        <taxon>Sordariomycetes</taxon>
        <taxon>Sordariomycetidae</taxon>
        <taxon>Diaporthales</taxon>
        <taxon>Cytosporaceae</taxon>
        <taxon>Cytospora</taxon>
    </lineage>
</organism>
<evidence type="ECO:0000256" key="3">
    <source>
        <dbReference type="ARBA" id="ARBA00023002"/>
    </source>
</evidence>
<proteinExistence type="predicted"/>
<dbReference type="PANTHER" id="PTHR32332:SF34">
    <property type="entry name" value="2-NITROPROPANE DIOXYGENASE FAMILY, PUTATIVE-RELATED"/>
    <property type="match status" value="1"/>
</dbReference>
<gene>
    <name evidence="4" type="ORF">VSDG_08050</name>
</gene>
<dbReference type="AlphaFoldDB" id="A0A423VF88"/>
<keyword evidence="1" id="KW-0285">Flavoprotein</keyword>
<evidence type="ECO:0000256" key="1">
    <source>
        <dbReference type="ARBA" id="ARBA00022630"/>
    </source>
</evidence>
<evidence type="ECO:0000313" key="4">
    <source>
        <dbReference type="EMBL" id="ROV89664.1"/>
    </source>
</evidence>
<sequence>MAPERPQPRNKLQQLFPSTKLPVIISAPMLGVTNGTLAANVSKAGGLGMVAGGHDLQPGSAHLRALEADLEAARALLGLADLTLTPAPVGVGFVTCRPGAAALFREAALPILERYLPQAVWLFAPDPGAAAAGDQPRAHPEMIAALHDRGVKVFVQVGTVAAAREAVRDGADVIVAQGVDAGGHQFAAGAGVISLVPEVRAMLDTEFAGRDIALVAAGGISDPSAVVAAIALGADGVVMGTKFIVAKESSAPEYRRKAILEAEDGGSTTVKSTFHDDILGTTVWPKMYDGRAIITDSYRDHESGVSLEENRARFGAAKDAGDNSRQVTWSGTGVGLVKDAIPAADIVRNTQLAARQRLQALRFAFEDEGKDPTEKSWIKEIGHTLYKHK</sequence>
<reference evidence="4 5" key="1">
    <citation type="submission" date="2015-09" db="EMBL/GenBank/DDBJ databases">
        <title>Host preference determinants of Valsa canker pathogens revealed by comparative genomics.</title>
        <authorList>
            <person name="Yin Z."/>
            <person name="Huang L."/>
        </authorList>
    </citation>
    <scope>NUCLEOTIDE SEQUENCE [LARGE SCALE GENOMIC DNA]</scope>
    <source>
        <strain evidence="4 5">YSFL</strain>
    </source>
</reference>
<dbReference type="Pfam" id="PF03060">
    <property type="entry name" value="NMO"/>
    <property type="match status" value="1"/>
</dbReference>
<dbReference type="Proteomes" id="UP000284375">
    <property type="component" value="Unassembled WGS sequence"/>
</dbReference>
<protein>
    <submittedName>
        <fullName evidence="4">Uncharacterized protein</fullName>
    </submittedName>
</protein>
<evidence type="ECO:0000256" key="2">
    <source>
        <dbReference type="ARBA" id="ARBA00022643"/>
    </source>
</evidence>
<dbReference type="STRING" id="252740.A0A423VF88"/>
<dbReference type="OrthoDB" id="2349068at2759"/>
<accession>A0A423VF88</accession>
<dbReference type="InterPro" id="IPR013785">
    <property type="entry name" value="Aldolase_TIM"/>
</dbReference>
<dbReference type="SUPFAM" id="SSF51412">
    <property type="entry name" value="Inosine monophosphate dehydrogenase (IMPDH)"/>
    <property type="match status" value="1"/>
</dbReference>
<dbReference type="InterPro" id="IPR004136">
    <property type="entry name" value="NMO"/>
</dbReference>
<dbReference type="CDD" id="cd04730">
    <property type="entry name" value="NPD_like"/>
    <property type="match status" value="1"/>
</dbReference>